<name>A0A023G2F7_AMBTT</name>
<feature type="chain" id="PRO_5001518032" evidence="1">
    <location>
        <begin position="40"/>
        <end position="135"/>
    </location>
</feature>
<reference evidence="2" key="1">
    <citation type="submission" date="2014-03" db="EMBL/GenBank/DDBJ databases">
        <title>The sialotranscriptome of Amblyomma triste, Amblyomma parvum and Amblyomma cajennense ticks, uncovered by 454-based RNA-seq.</title>
        <authorList>
            <person name="Garcia G.R."/>
            <person name="Gardinassi L.G."/>
            <person name="Ribeiro J.M."/>
            <person name="Anatriello E."/>
            <person name="Ferreira B.R."/>
            <person name="Moreira H.N."/>
            <person name="Mafra C."/>
            <person name="Olegario M.M."/>
            <person name="Szabo P.J."/>
            <person name="Miranda-Santos I.K."/>
            <person name="Maruyama S.R."/>
        </authorList>
    </citation>
    <scope>NUCLEOTIDE SEQUENCE</scope>
    <source>
        <strain evidence="2">Mato Grasso do Sul</strain>
        <tissue evidence="2">Salivary glands</tissue>
    </source>
</reference>
<dbReference type="EMBL" id="GBBM01007576">
    <property type="protein sequence ID" value="JAC27842.1"/>
    <property type="molecule type" value="mRNA"/>
</dbReference>
<protein>
    <submittedName>
        <fullName evidence="2">Putative alpha tubulin ixodes scapularis alpha tubulin</fullName>
    </submittedName>
</protein>
<evidence type="ECO:0000256" key="1">
    <source>
        <dbReference type="SAM" id="SignalP"/>
    </source>
</evidence>
<keyword evidence="1" id="KW-0732">Signal</keyword>
<proteinExistence type="evidence at transcript level"/>
<feature type="signal peptide" evidence="1">
    <location>
        <begin position="1"/>
        <end position="39"/>
    </location>
</feature>
<sequence length="135" mass="14875">MPWHASTNWCGAPIKLWYCRGKCFRIYCLAHCLLHLSLAANQRRCASAFPFTLARPVSRSAMLAGNCIAWSMASSRTARCPVTRRSAGATTLSTPSSARRAPENMFRVQSTSTWSPPWWTKCARAPTGSCSTQSS</sequence>
<evidence type="ECO:0000313" key="2">
    <source>
        <dbReference type="EMBL" id="JAC27842.1"/>
    </source>
</evidence>
<accession>A0A023G2F7</accession>
<organism evidence="2">
    <name type="scientific">Amblyomma triste</name>
    <name type="common">Neotropical tick</name>
    <dbReference type="NCBI Taxonomy" id="251400"/>
    <lineage>
        <taxon>Eukaryota</taxon>
        <taxon>Metazoa</taxon>
        <taxon>Ecdysozoa</taxon>
        <taxon>Arthropoda</taxon>
        <taxon>Chelicerata</taxon>
        <taxon>Arachnida</taxon>
        <taxon>Acari</taxon>
        <taxon>Parasitiformes</taxon>
        <taxon>Ixodida</taxon>
        <taxon>Ixodoidea</taxon>
        <taxon>Ixodidae</taxon>
        <taxon>Amblyomminae</taxon>
        <taxon>Amblyomma</taxon>
    </lineage>
</organism>
<dbReference type="AlphaFoldDB" id="A0A023G2F7"/>